<feature type="binding site" evidence="6">
    <location>
        <position position="140"/>
    </location>
    <ligand>
        <name>Fe cation</name>
        <dbReference type="ChEBI" id="CHEBI:24875"/>
        <note>catalytic</note>
    </ligand>
</feature>
<keyword evidence="3 7" id="KW-0223">Dioxygenase</keyword>
<keyword evidence="5 6" id="KW-0408">Iron</keyword>
<evidence type="ECO:0000256" key="2">
    <source>
        <dbReference type="ARBA" id="ARBA00022723"/>
    </source>
</evidence>
<comment type="similarity">
    <text evidence="1">Belongs to the cysteine dioxygenase family.</text>
</comment>
<protein>
    <submittedName>
        <fullName evidence="7">Cysteine dioxygenase</fullName>
    </submittedName>
</protein>
<gene>
    <name evidence="7" type="ORF">C3K47_00270</name>
</gene>
<dbReference type="InterPro" id="IPR014710">
    <property type="entry name" value="RmlC-like_jellyroll"/>
</dbReference>
<evidence type="ECO:0000256" key="5">
    <source>
        <dbReference type="ARBA" id="ARBA00023004"/>
    </source>
</evidence>
<dbReference type="InterPro" id="IPR011051">
    <property type="entry name" value="RmlC_Cupin_sf"/>
</dbReference>
<organism evidence="7 8">
    <name type="scientific">Solitalea longa</name>
    <dbReference type="NCBI Taxonomy" id="2079460"/>
    <lineage>
        <taxon>Bacteria</taxon>
        <taxon>Pseudomonadati</taxon>
        <taxon>Bacteroidota</taxon>
        <taxon>Sphingobacteriia</taxon>
        <taxon>Sphingobacteriales</taxon>
        <taxon>Sphingobacteriaceae</taxon>
        <taxon>Solitalea</taxon>
    </lineage>
</organism>
<keyword evidence="8" id="KW-1185">Reference proteome</keyword>
<evidence type="ECO:0000256" key="4">
    <source>
        <dbReference type="ARBA" id="ARBA00023002"/>
    </source>
</evidence>
<dbReference type="GO" id="GO:0008198">
    <property type="term" value="F:ferrous iron binding"/>
    <property type="evidence" value="ECO:0007669"/>
    <property type="project" value="TreeGrafter"/>
</dbReference>
<dbReference type="Gene3D" id="1.20.5.440">
    <property type="entry name" value="ATP synthase delta/epsilon subunit, C-terminal domain"/>
    <property type="match status" value="1"/>
</dbReference>
<accession>A0A2S5AA26</accession>
<evidence type="ECO:0000313" key="8">
    <source>
        <dbReference type="Proteomes" id="UP000236893"/>
    </source>
</evidence>
<evidence type="ECO:0000256" key="1">
    <source>
        <dbReference type="ARBA" id="ARBA00006622"/>
    </source>
</evidence>
<feature type="binding site" evidence="6">
    <location>
        <position position="90"/>
    </location>
    <ligand>
        <name>Fe cation</name>
        <dbReference type="ChEBI" id="CHEBI:24875"/>
        <note>catalytic</note>
    </ligand>
</feature>
<dbReference type="RefSeq" id="WP_103787075.1">
    <property type="nucleotide sequence ID" value="NZ_PQVF01000001.1"/>
</dbReference>
<sequence>METTNIKRLRDFVTAFASLLDQNPKEPEILEKGSELLRELIKTDDWLPNEFAQPHPQYYQQYLLHSDSLERFSVVSFVWGPGQTTPIHNHTVWGLVGVLRGAEFAQNYQEQEGHLLKSGNVETLTQGRVEPVSPTVGDLHKVSNAFDDQVSISIHVYGANIGAVNRSVFYEDGSSKPFISGYSNKVIPNIWDRSVELRTN</sequence>
<dbReference type="Proteomes" id="UP000236893">
    <property type="component" value="Unassembled WGS sequence"/>
</dbReference>
<dbReference type="CDD" id="cd10548">
    <property type="entry name" value="cupin_CDO"/>
    <property type="match status" value="1"/>
</dbReference>
<comment type="caution">
    <text evidence="7">The sequence shown here is derived from an EMBL/GenBank/DDBJ whole genome shotgun (WGS) entry which is preliminary data.</text>
</comment>
<keyword evidence="4" id="KW-0560">Oxidoreductase</keyword>
<dbReference type="GO" id="GO:0016702">
    <property type="term" value="F:oxidoreductase activity, acting on single donors with incorporation of molecular oxygen, incorporation of two atoms of oxygen"/>
    <property type="evidence" value="ECO:0007669"/>
    <property type="project" value="InterPro"/>
</dbReference>
<dbReference type="SUPFAM" id="SSF51182">
    <property type="entry name" value="RmlC-like cupins"/>
    <property type="match status" value="1"/>
</dbReference>
<keyword evidence="2 6" id="KW-0479">Metal-binding</keyword>
<dbReference type="PANTHER" id="PTHR12918:SF1">
    <property type="entry name" value="CYSTEINE DIOXYGENASE TYPE 1"/>
    <property type="match status" value="1"/>
</dbReference>
<proteinExistence type="inferred from homology"/>
<evidence type="ECO:0000256" key="3">
    <source>
        <dbReference type="ARBA" id="ARBA00022964"/>
    </source>
</evidence>
<dbReference type="InterPro" id="IPR010300">
    <property type="entry name" value="CDO_1"/>
</dbReference>
<dbReference type="Gene3D" id="2.60.120.10">
    <property type="entry name" value="Jelly Rolls"/>
    <property type="match status" value="1"/>
</dbReference>
<dbReference type="PANTHER" id="PTHR12918">
    <property type="entry name" value="CYSTEINE DIOXYGENASE"/>
    <property type="match status" value="1"/>
</dbReference>
<feature type="binding site" evidence="6">
    <location>
        <position position="88"/>
    </location>
    <ligand>
        <name>Fe cation</name>
        <dbReference type="ChEBI" id="CHEBI:24875"/>
        <note>catalytic</note>
    </ligand>
</feature>
<name>A0A2S5AA26_9SPHI</name>
<evidence type="ECO:0000313" key="7">
    <source>
        <dbReference type="EMBL" id="POY38973.1"/>
    </source>
</evidence>
<reference evidence="7 8" key="1">
    <citation type="submission" date="2018-01" db="EMBL/GenBank/DDBJ databases">
        <authorList>
            <person name="Gaut B.S."/>
            <person name="Morton B.R."/>
            <person name="Clegg M.T."/>
            <person name="Duvall M.R."/>
        </authorList>
    </citation>
    <scope>NUCLEOTIDE SEQUENCE [LARGE SCALE GENOMIC DNA]</scope>
    <source>
        <strain evidence="7 8">HR-AV</strain>
    </source>
</reference>
<dbReference type="OrthoDB" id="7059163at2"/>
<evidence type="ECO:0000256" key="6">
    <source>
        <dbReference type="PIRSR" id="PIRSR610300-51"/>
    </source>
</evidence>
<dbReference type="EMBL" id="PQVF01000001">
    <property type="protein sequence ID" value="POY38973.1"/>
    <property type="molecule type" value="Genomic_DNA"/>
</dbReference>
<dbReference type="AlphaFoldDB" id="A0A2S5AA26"/>